<dbReference type="SUPFAM" id="SSF46689">
    <property type="entry name" value="Homeodomain-like"/>
    <property type="match status" value="1"/>
</dbReference>
<evidence type="ECO:0000256" key="3">
    <source>
        <dbReference type="ARBA" id="ARBA00023163"/>
    </source>
</evidence>
<protein>
    <submittedName>
        <fullName evidence="6">TetR/AcrR family transcriptional regulator</fullName>
    </submittedName>
</protein>
<dbReference type="InterPro" id="IPR036271">
    <property type="entry name" value="Tet_transcr_reg_TetR-rel_C_sf"/>
</dbReference>
<keyword evidence="1" id="KW-0805">Transcription regulation</keyword>
<sequence>MELILQKLIKTFEMDMKFLFVTEATKLFYEKGYVSVGLAEIISATNTSKGSFYHHFPKGKEQLLITCLEQAQSDIIKDMEQHFVKHQSFKEAIISIFTELIRMFEEKGQIIGYTFTSMVSEISIVSDEVREKCSSLYTRIEEVISNQLQNRGVPLEASRNKALMLTSLIEGSIMLSIMKKTSEPMRVVAQQIGQYISIKGEDF</sequence>
<evidence type="ECO:0000259" key="5">
    <source>
        <dbReference type="Pfam" id="PF21993"/>
    </source>
</evidence>
<dbReference type="SUPFAM" id="SSF48498">
    <property type="entry name" value="Tetracyclin repressor-like, C-terminal domain"/>
    <property type="match status" value="1"/>
</dbReference>
<dbReference type="InterPro" id="IPR009057">
    <property type="entry name" value="Homeodomain-like_sf"/>
</dbReference>
<proteinExistence type="predicted"/>
<organism evidence="6 7">
    <name type="scientific">Peribacillus asahii</name>
    <dbReference type="NCBI Taxonomy" id="228899"/>
    <lineage>
        <taxon>Bacteria</taxon>
        <taxon>Bacillati</taxon>
        <taxon>Bacillota</taxon>
        <taxon>Bacilli</taxon>
        <taxon>Bacillales</taxon>
        <taxon>Bacillaceae</taxon>
        <taxon>Peribacillus</taxon>
    </lineage>
</organism>
<dbReference type="AlphaFoldDB" id="A0A398BEM5"/>
<dbReference type="InterPro" id="IPR001647">
    <property type="entry name" value="HTH_TetR"/>
</dbReference>
<evidence type="ECO:0000313" key="6">
    <source>
        <dbReference type="EMBL" id="RID88247.1"/>
    </source>
</evidence>
<keyword evidence="2" id="KW-0238">DNA-binding</keyword>
<evidence type="ECO:0000256" key="2">
    <source>
        <dbReference type="ARBA" id="ARBA00023125"/>
    </source>
</evidence>
<accession>A0A398BEM5</accession>
<dbReference type="PANTHER" id="PTHR47506:SF3">
    <property type="entry name" value="HTH-TYPE TRANSCRIPTIONAL REGULATOR LMRA"/>
    <property type="match status" value="1"/>
</dbReference>
<feature type="domain" description="Transcriptional regulator LmrA/YxaF-like C-terminal" evidence="5">
    <location>
        <begin position="91"/>
        <end position="191"/>
    </location>
</feature>
<dbReference type="Gene3D" id="1.10.357.10">
    <property type="entry name" value="Tetracycline Repressor, domain 2"/>
    <property type="match status" value="1"/>
</dbReference>
<dbReference type="InterPro" id="IPR054156">
    <property type="entry name" value="YxaF_TetR_C"/>
</dbReference>
<dbReference type="Pfam" id="PF00440">
    <property type="entry name" value="TetR_N"/>
    <property type="match status" value="1"/>
</dbReference>
<keyword evidence="3" id="KW-0804">Transcription</keyword>
<evidence type="ECO:0000313" key="7">
    <source>
        <dbReference type="Proteomes" id="UP000266016"/>
    </source>
</evidence>
<dbReference type="Pfam" id="PF21993">
    <property type="entry name" value="TetR_C_13_2"/>
    <property type="match status" value="1"/>
</dbReference>
<feature type="domain" description="HTH tetR-type" evidence="4">
    <location>
        <begin position="23"/>
        <end position="65"/>
    </location>
</feature>
<dbReference type="GO" id="GO:0003677">
    <property type="term" value="F:DNA binding"/>
    <property type="evidence" value="ECO:0007669"/>
    <property type="project" value="UniProtKB-KW"/>
</dbReference>
<dbReference type="PANTHER" id="PTHR47506">
    <property type="entry name" value="TRANSCRIPTIONAL REGULATORY PROTEIN"/>
    <property type="match status" value="1"/>
</dbReference>
<comment type="caution">
    <text evidence="6">The sequence shown here is derived from an EMBL/GenBank/DDBJ whole genome shotgun (WGS) entry which is preliminary data.</text>
</comment>
<reference evidence="6 7" key="1">
    <citation type="submission" date="2018-08" db="EMBL/GenBank/DDBJ databases">
        <title>Bacillus jemisoniae sp. nov., Bacillus chryseoplanitiae sp. nov., Bacillus resnikiae sp. nov., and Bacillus frankliniae sp. nov., isolated from Viking spacecraft and associated surfaces.</title>
        <authorList>
            <person name="Seuylemezian A."/>
            <person name="Vaishampayan P."/>
        </authorList>
    </citation>
    <scope>NUCLEOTIDE SEQUENCE [LARGE SCALE GENOMIC DNA]</scope>
    <source>
        <strain evidence="6 7">MA001</strain>
    </source>
</reference>
<evidence type="ECO:0000259" key="4">
    <source>
        <dbReference type="Pfam" id="PF00440"/>
    </source>
</evidence>
<dbReference type="EMBL" id="QWVS01000008">
    <property type="protein sequence ID" value="RID88247.1"/>
    <property type="molecule type" value="Genomic_DNA"/>
</dbReference>
<gene>
    <name evidence="6" type="ORF">D1953_04625</name>
</gene>
<evidence type="ECO:0000256" key="1">
    <source>
        <dbReference type="ARBA" id="ARBA00023015"/>
    </source>
</evidence>
<name>A0A398BEM5_9BACI</name>
<keyword evidence="7" id="KW-1185">Reference proteome</keyword>
<dbReference type="RefSeq" id="WP_119115994.1">
    <property type="nucleotide sequence ID" value="NZ_QWVS01000008.1"/>
</dbReference>
<dbReference type="Proteomes" id="UP000266016">
    <property type="component" value="Unassembled WGS sequence"/>
</dbReference>